<dbReference type="GO" id="GO:0016787">
    <property type="term" value="F:hydrolase activity"/>
    <property type="evidence" value="ECO:0007669"/>
    <property type="project" value="UniProtKB-KW"/>
</dbReference>
<dbReference type="GO" id="GO:0009378">
    <property type="term" value="F:four-way junction helicase activity"/>
    <property type="evidence" value="ECO:0007669"/>
    <property type="project" value="TreeGrafter"/>
</dbReference>
<dbReference type="EMBL" id="JQ844178">
    <property type="protein sequence ID" value="AGS51932.1"/>
    <property type="molecule type" value="Genomic_DNA"/>
</dbReference>
<evidence type="ECO:0000259" key="5">
    <source>
        <dbReference type="PROSITE" id="PS51192"/>
    </source>
</evidence>
<evidence type="ECO:0000256" key="2">
    <source>
        <dbReference type="ARBA" id="ARBA00022801"/>
    </source>
</evidence>
<dbReference type="InterPro" id="IPR004589">
    <property type="entry name" value="DNA_helicase_ATP-dep_RecQ"/>
</dbReference>
<sequence length="526" mass="58985">MNIEEITDPLSHAVKNLFGLSYLFPYQRLVVTNILEAAQTAGIPVNWPQQQEASPDALNEEAPEAEDFSDRGLSGRQIVILPTGAGKSLCFQLPAMLIQGLTMVIYPILSLMADQERRLHERGFSPVIIMGGQSKEERDEIWEKLKSGQSKFIIANPEVLLTEQVKKHLEKIKVTHVVIDEAHCVSEWGESFRPSYLEIGSIINSLNPPLVTAFTATASAPVLEKIRKYIFGDTGEPPLSEPSPSKPIQIVGNPDRPNISYSAKGCINRNLAVRDLIIKNSRPAIVFCSSRPGTEKLARYLRNEFAEMGYAWHEEVRFYHAGLSREEKTAAEKWFINNPEAVLCATCAYGMGVDKADVRTVIHRDCAPSIEAYLQESGRAGRDGEQSMAILLWGPEDETALSRAKTEADKARVSALLRYARDTGRCRRHALLEMLNYDANGEVPEKNCCDVCENNADANIREEKTVINFFKTNKRRFSRDTAASVLASCETIRWSEDEASAVINYLLKTNKLKTIKRFFWKNKITC</sequence>
<feature type="domain" description="Helicase C-terminal" evidence="6">
    <location>
        <begin position="272"/>
        <end position="424"/>
    </location>
</feature>
<protein>
    <submittedName>
        <fullName evidence="7">ATP-dependent DNA helicase RecQ</fullName>
    </submittedName>
</protein>
<dbReference type="InterPro" id="IPR027417">
    <property type="entry name" value="P-loop_NTPase"/>
</dbReference>
<name>A0A806JZ37_9BACT</name>
<keyword evidence="2" id="KW-0378">Hydrolase</keyword>
<keyword evidence="1" id="KW-0547">Nucleotide-binding</keyword>
<dbReference type="AlphaFoldDB" id="A0A806JZ37"/>
<dbReference type="Pfam" id="PF00270">
    <property type="entry name" value="DEAD"/>
    <property type="match status" value="1"/>
</dbReference>
<dbReference type="GO" id="GO:0000724">
    <property type="term" value="P:double-strand break repair via homologous recombination"/>
    <property type="evidence" value="ECO:0007669"/>
    <property type="project" value="TreeGrafter"/>
</dbReference>
<reference evidence="7" key="1">
    <citation type="submission" date="2012-03" db="EMBL/GenBank/DDBJ databases">
        <title>Functional metagenomics reveals considerable lignocellulase gene clusters in the gut microbiome of a wood-feeding higher termite.</title>
        <authorList>
            <person name="Liu N."/>
        </authorList>
    </citation>
    <scope>NUCLEOTIDE SEQUENCE</scope>
</reference>
<dbReference type="SMART" id="SM00490">
    <property type="entry name" value="HELICc"/>
    <property type="match status" value="1"/>
</dbReference>
<evidence type="ECO:0000259" key="6">
    <source>
        <dbReference type="PROSITE" id="PS51194"/>
    </source>
</evidence>
<dbReference type="GO" id="GO:0003676">
    <property type="term" value="F:nucleic acid binding"/>
    <property type="evidence" value="ECO:0007669"/>
    <property type="project" value="InterPro"/>
</dbReference>
<dbReference type="GO" id="GO:0043138">
    <property type="term" value="F:3'-5' DNA helicase activity"/>
    <property type="evidence" value="ECO:0007669"/>
    <property type="project" value="TreeGrafter"/>
</dbReference>
<dbReference type="NCBIfam" id="TIGR00614">
    <property type="entry name" value="recQ_fam"/>
    <property type="match status" value="1"/>
</dbReference>
<proteinExistence type="predicted"/>
<dbReference type="PANTHER" id="PTHR13710:SF108">
    <property type="entry name" value="ATP-DEPENDENT DNA HELICASE Q4"/>
    <property type="match status" value="1"/>
</dbReference>
<dbReference type="GO" id="GO:0005737">
    <property type="term" value="C:cytoplasm"/>
    <property type="evidence" value="ECO:0007669"/>
    <property type="project" value="TreeGrafter"/>
</dbReference>
<dbReference type="PANTHER" id="PTHR13710">
    <property type="entry name" value="DNA HELICASE RECQ FAMILY MEMBER"/>
    <property type="match status" value="1"/>
</dbReference>
<dbReference type="PROSITE" id="PS51194">
    <property type="entry name" value="HELICASE_CTER"/>
    <property type="match status" value="1"/>
</dbReference>
<dbReference type="InterPro" id="IPR014001">
    <property type="entry name" value="Helicase_ATP-bd"/>
</dbReference>
<dbReference type="SMART" id="SM00487">
    <property type="entry name" value="DEXDc"/>
    <property type="match status" value="1"/>
</dbReference>
<keyword evidence="4" id="KW-0067">ATP-binding</keyword>
<dbReference type="Gene3D" id="3.40.50.300">
    <property type="entry name" value="P-loop containing nucleotide triphosphate hydrolases"/>
    <property type="match status" value="2"/>
</dbReference>
<evidence type="ECO:0000256" key="1">
    <source>
        <dbReference type="ARBA" id="ARBA00022741"/>
    </source>
</evidence>
<keyword evidence="3 7" id="KW-0347">Helicase</keyword>
<accession>A0A806JZ37</accession>
<evidence type="ECO:0000313" key="7">
    <source>
        <dbReference type="EMBL" id="AGS51932.1"/>
    </source>
</evidence>
<organism evidence="7">
    <name type="scientific">uncultured bacterium contig00003</name>
    <dbReference type="NCBI Taxonomy" id="1181495"/>
    <lineage>
        <taxon>Bacteria</taxon>
        <taxon>environmental samples</taxon>
    </lineage>
</organism>
<feature type="domain" description="Helicase ATP-binding" evidence="5">
    <location>
        <begin position="68"/>
        <end position="236"/>
    </location>
</feature>
<dbReference type="GO" id="GO:0005524">
    <property type="term" value="F:ATP binding"/>
    <property type="evidence" value="ECO:0007669"/>
    <property type="project" value="UniProtKB-KW"/>
</dbReference>
<dbReference type="Pfam" id="PF00271">
    <property type="entry name" value="Helicase_C"/>
    <property type="match status" value="1"/>
</dbReference>
<dbReference type="InterPro" id="IPR011545">
    <property type="entry name" value="DEAD/DEAH_box_helicase_dom"/>
</dbReference>
<evidence type="ECO:0000256" key="4">
    <source>
        <dbReference type="ARBA" id="ARBA00022840"/>
    </source>
</evidence>
<dbReference type="SUPFAM" id="SSF52540">
    <property type="entry name" value="P-loop containing nucleoside triphosphate hydrolases"/>
    <property type="match status" value="1"/>
</dbReference>
<dbReference type="InterPro" id="IPR001650">
    <property type="entry name" value="Helicase_C-like"/>
</dbReference>
<dbReference type="CDD" id="cd17920">
    <property type="entry name" value="DEXHc_RecQ"/>
    <property type="match status" value="1"/>
</dbReference>
<evidence type="ECO:0000256" key="3">
    <source>
        <dbReference type="ARBA" id="ARBA00022806"/>
    </source>
</evidence>
<dbReference type="GO" id="GO:0005694">
    <property type="term" value="C:chromosome"/>
    <property type="evidence" value="ECO:0007669"/>
    <property type="project" value="TreeGrafter"/>
</dbReference>
<dbReference type="PROSITE" id="PS51192">
    <property type="entry name" value="HELICASE_ATP_BIND_1"/>
    <property type="match status" value="1"/>
</dbReference>